<proteinExistence type="inferred from homology"/>
<dbReference type="InterPro" id="IPR018509">
    <property type="entry name" value="DHquinase_II_CS"/>
</dbReference>
<dbReference type="NCBIfam" id="NF003807">
    <property type="entry name" value="PRK05395.1-4"/>
    <property type="match status" value="1"/>
</dbReference>
<dbReference type="CDD" id="cd00466">
    <property type="entry name" value="DHQase_II"/>
    <property type="match status" value="1"/>
</dbReference>
<dbReference type="InterPro" id="IPR001874">
    <property type="entry name" value="DHquinase_II"/>
</dbReference>
<comment type="similarity">
    <text evidence="4 8">Belongs to the type-II 3-dehydroquinase family.</text>
</comment>
<protein>
    <recommendedName>
        <fullName evidence="6 8">3-dehydroquinate dehydratase</fullName>
        <shortName evidence="8">3-dehydroquinase</shortName>
        <ecNumber evidence="6 8">4.2.1.10</ecNumber>
    </recommendedName>
    <alternativeName>
        <fullName evidence="8">Type II DHQase</fullName>
    </alternativeName>
</protein>
<feature type="active site" description="Proton donor" evidence="8">
    <location>
        <position position="97"/>
    </location>
</feature>
<feature type="binding site" evidence="8">
    <location>
        <position position="77"/>
    </location>
    <ligand>
        <name>substrate</name>
    </ligand>
</feature>
<dbReference type="NCBIfam" id="TIGR01088">
    <property type="entry name" value="aroQ"/>
    <property type="match status" value="1"/>
</dbReference>
<keyword evidence="10" id="KW-1185">Reference proteome</keyword>
<dbReference type="RefSeq" id="WP_345372294.1">
    <property type="nucleotide sequence ID" value="NZ_BAABJX010000036.1"/>
</dbReference>
<feature type="active site" description="Proton acceptor" evidence="8">
    <location>
        <position position="22"/>
    </location>
</feature>
<dbReference type="EMBL" id="BAABJX010000036">
    <property type="protein sequence ID" value="GAA4838759.1"/>
    <property type="molecule type" value="Genomic_DNA"/>
</dbReference>
<evidence type="ECO:0000256" key="6">
    <source>
        <dbReference type="ARBA" id="ARBA00012060"/>
    </source>
</evidence>
<gene>
    <name evidence="8 9" type="primary">aroQ</name>
    <name evidence="9" type="ORF">GCM10023331_24990</name>
</gene>
<evidence type="ECO:0000256" key="2">
    <source>
        <dbReference type="ARBA" id="ARBA00003924"/>
    </source>
</evidence>
<dbReference type="PIRSF" id="PIRSF001399">
    <property type="entry name" value="DHquinase_II"/>
    <property type="match status" value="1"/>
</dbReference>
<evidence type="ECO:0000256" key="8">
    <source>
        <dbReference type="HAMAP-Rule" id="MF_00169"/>
    </source>
</evidence>
<dbReference type="Proteomes" id="UP001500298">
    <property type="component" value="Unassembled WGS sequence"/>
</dbReference>
<keyword evidence="8" id="KW-0057">Aromatic amino acid biosynthesis</keyword>
<feature type="binding site" evidence="8">
    <location>
        <position position="71"/>
    </location>
    <ligand>
        <name>substrate</name>
    </ligand>
</feature>
<dbReference type="EC" id="4.2.1.10" evidence="6 8"/>
<dbReference type="PROSITE" id="PS01029">
    <property type="entry name" value="DEHYDROQUINASE_II"/>
    <property type="match status" value="1"/>
</dbReference>
<dbReference type="InterPro" id="IPR036441">
    <property type="entry name" value="DHquinase_II_sf"/>
</dbReference>
<dbReference type="HAMAP" id="MF_00169">
    <property type="entry name" value="AroQ"/>
    <property type="match status" value="1"/>
</dbReference>
<dbReference type="Pfam" id="PF01220">
    <property type="entry name" value="DHquinase_II"/>
    <property type="match status" value="1"/>
</dbReference>
<comment type="catalytic activity">
    <reaction evidence="1 8">
        <text>3-dehydroquinate = 3-dehydroshikimate + H2O</text>
        <dbReference type="Rhea" id="RHEA:21096"/>
        <dbReference type="ChEBI" id="CHEBI:15377"/>
        <dbReference type="ChEBI" id="CHEBI:16630"/>
        <dbReference type="ChEBI" id="CHEBI:32364"/>
        <dbReference type="EC" id="4.2.1.10"/>
    </reaction>
</comment>
<dbReference type="PANTHER" id="PTHR21272">
    <property type="entry name" value="CATABOLIC 3-DEHYDROQUINASE"/>
    <property type="match status" value="1"/>
</dbReference>
<reference evidence="10" key="1">
    <citation type="journal article" date="2019" name="Int. J. Syst. Evol. Microbiol.">
        <title>The Global Catalogue of Microorganisms (GCM) 10K type strain sequencing project: providing services to taxonomists for standard genome sequencing and annotation.</title>
        <authorList>
            <consortium name="The Broad Institute Genomics Platform"/>
            <consortium name="The Broad Institute Genome Sequencing Center for Infectious Disease"/>
            <person name="Wu L."/>
            <person name="Ma J."/>
        </authorList>
    </citation>
    <scope>NUCLEOTIDE SEQUENCE [LARGE SCALE GENOMIC DNA]</scope>
    <source>
        <strain evidence="10">JCM 18326</strain>
    </source>
</reference>
<dbReference type="Gene3D" id="3.40.50.9100">
    <property type="entry name" value="Dehydroquinase, class II"/>
    <property type="match status" value="1"/>
</dbReference>
<dbReference type="SUPFAM" id="SSF52304">
    <property type="entry name" value="Type II 3-dehydroquinate dehydratase"/>
    <property type="match status" value="1"/>
</dbReference>
<comment type="pathway">
    <text evidence="3 8">Metabolic intermediate biosynthesis; chorismate biosynthesis; chorismate from D-erythrose 4-phosphate and phosphoenolpyruvate: step 3/7.</text>
</comment>
<dbReference type="NCBIfam" id="NF003805">
    <property type="entry name" value="PRK05395.1-2"/>
    <property type="match status" value="1"/>
</dbReference>
<accession>A0ABP9DE63</accession>
<feature type="site" description="Transition state stabilizer" evidence="8">
    <location>
        <position position="17"/>
    </location>
</feature>
<keyword evidence="8" id="KW-0028">Amino-acid biosynthesis</keyword>
<evidence type="ECO:0000256" key="1">
    <source>
        <dbReference type="ARBA" id="ARBA00001864"/>
    </source>
</evidence>
<organism evidence="9 10">
    <name type="scientific">Algivirga pacifica</name>
    <dbReference type="NCBI Taxonomy" id="1162670"/>
    <lineage>
        <taxon>Bacteria</taxon>
        <taxon>Pseudomonadati</taxon>
        <taxon>Bacteroidota</taxon>
        <taxon>Cytophagia</taxon>
        <taxon>Cytophagales</taxon>
        <taxon>Flammeovirgaceae</taxon>
        <taxon>Algivirga</taxon>
    </lineage>
</organism>
<sequence>MKILVLNGPNLNLLGKREPEIYGSQTFEEYFEELQQQFPEHELRYAQSNIEGELVNLIHEVGFDYEGIVFNAGAYTHTSIALADAIAAVPTAVVEVHISNVHAREAFRHHSYLSPVCQGVMAGFGLYGYKMAIDYITTLY</sequence>
<feature type="binding site" evidence="8">
    <location>
        <position position="84"/>
    </location>
    <ligand>
        <name>substrate</name>
    </ligand>
</feature>
<comment type="subunit">
    <text evidence="5 8">Homododecamer.</text>
</comment>
<evidence type="ECO:0000256" key="7">
    <source>
        <dbReference type="ARBA" id="ARBA00023239"/>
    </source>
</evidence>
<feature type="binding site" evidence="8">
    <location>
        <position position="108"/>
    </location>
    <ligand>
        <name>substrate</name>
    </ligand>
</feature>
<evidence type="ECO:0000313" key="9">
    <source>
        <dbReference type="EMBL" id="GAA4838759.1"/>
    </source>
</evidence>
<comment type="caution">
    <text evidence="9">The sequence shown here is derived from an EMBL/GenBank/DDBJ whole genome shotgun (WGS) entry which is preliminary data.</text>
</comment>
<name>A0ABP9DE63_9BACT</name>
<dbReference type="PANTHER" id="PTHR21272:SF3">
    <property type="entry name" value="CATABOLIC 3-DEHYDROQUINASE"/>
    <property type="match status" value="1"/>
</dbReference>
<evidence type="ECO:0000256" key="4">
    <source>
        <dbReference type="ARBA" id="ARBA00011037"/>
    </source>
</evidence>
<keyword evidence="7 8" id="KW-0456">Lyase</keyword>
<evidence type="ECO:0000256" key="5">
    <source>
        <dbReference type="ARBA" id="ARBA00011193"/>
    </source>
</evidence>
<comment type="function">
    <text evidence="2 8">Catalyzes a trans-dehydration via an enolate intermediate.</text>
</comment>
<evidence type="ECO:0000313" key="10">
    <source>
        <dbReference type="Proteomes" id="UP001500298"/>
    </source>
</evidence>
<dbReference type="NCBIfam" id="NF003806">
    <property type="entry name" value="PRK05395.1-3"/>
    <property type="match status" value="1"/>
</dbReference>
<feature type="binding site" evidence="8">
    <location>
        <begin position="98"/>
        <end position="99"/>
    </location>
    <ligand>
        <name>substrate</name>
    </ligand>
</feature>
<evidence type="ECO:0000256" key="3">
    <source>
        <dbReference type="ARBA" id="ARBA00004902"/>
    </source>
</evidence>